<dbReference type="InterPro" id="IPR051616">
    <property type="entry name" value="Cul2-RING_E3_ligase_SR"/>
</dbReference>
<dbReference type="EMBL" id="UINC01025512">
    <property type="protein sequence ID" value="SVB01214.1"/>
    <property type="molecule type" value="Genomic_DNA"/>
</dbReference>
<dbReference type="PROSITE" id="PS50297">
    <property type="entry name" value="ANK_REP_REGION"/>
    <property type="match status" value="6"/>
</dbReference>
<dbReference type="Pfam" id="PF12796">
    <property type="entry name" value="Ank_2"/>
    <property type="match status" value="3"/>
</dbReference>
<sequence>MYKWTRLIPLGLALVLVGAVLAGPPRLIEAAKDGDWEAVRILLEQGADVTVTAPDGATALHWASYWDDDETGELLIRASADVNAANDLGATPLWIASLNGSALMVRSLLEAGAEPNAALISGETPVMTAARTGSPRVVELLLAAGADPNASATRGQTALMWAASQRHSGVVGLLLEYGADIHARSETWSQVMAVPPHSSPANQQAVPHGGNTALTFAARVGDLASARTLVNAGADVNDADARGVSTMVLAAHSGFGDLVEFFLDEGANPNAAEAGFSALHVAIMRRDEDLGRLLLAYGADPNARITNWTPTRRTSADWYFHQSLLGATPFWLAARLTQPGFMRLLVEDGADPLFVHRVHYVASAGSDGADGTTEATTALMAAVGMGGPRNVRGFVRPDSAELEFLTLEAVRLAVELGIDVNATNLDGQTAVDARTYASVREFLAAEATR</sequence>
<proteinExistence type="predicted"/>
<organism evidence="1">
    <name type="scientific">marine metagenome</name>
    <dbReference type="NCBI Taxonomy" id="408172"/>
    <lineage>
        <taxon>unclassified sequences</taxon>
        <taxon>metagenomes</taxon>
        <taxon>ecological metagenomes</taxon>
    </lineage>
</organism>
<evidence type="ECO:0000313" key="1">
    <source>
        <dbReference type="EMBL" id="SVB01214.1"/>
    </source>
</evidence>
<dbReference type="SUPFAM" id="SSF48403">
    <property type="entry name" value="Ankyrin repeat"/>
    <property type="match status" value="2"/>
</dbReference>
<accession>A0A382AIL2</accession>
<dbReference type="SMART" id="SM00248">
    <property type="entry name" value="ANK"/>
    <property type="match status" value="9"/>
</dbReference>
<name>A0A382AIL2_9ZZZZ</name>
<gene>
    <name evidence="1" type="ORF">METZ01_LOCUS154068</name>
</gene>
<dbReference type="InterPro" id="IPR036770">
    <property type="entry name" value="Ankyrin_rpt-contain_sf"/>
</dbReference>
<dbReference type="PROSITE" id="PS50088">
    <property type="entry name" value="ANK_REPEAT"/>
    <property type="match status" value="8"/>
</dbReference>
<dbReference type="InterPro" id="IPR002110">
    <property type="entry name" value="Ankyrin_rpt"/>
</dbReference>
<dbReference type="Gene3D" id="1.25.40.20">
    <property type="entry name" value="Ankyrin repeat-containing domain"/>
    <property type="match status" value="3"/>
</dbReference>
<dbReference type="PRINTS" id="PR01415">
    <property type="entry name" value="ANKYRIN"/>
</dbReference>
<dbReference type="PANTHER" id="PTHR46224:SF64">
    <property type="entry name" value="IQ MOTIF AND ANKYRIN REPEAT DOMAIN-CONTAINING PROTEIN 1"/>
    <property type="match status" value="1"/>
</dbReference>
<reference evidence="1" key="1">
    <citation type="submission" date="2018-05" db="EMBL/GenBank/DDBJ databases">
        <authorList>
            <person name="Lanie J.A."/>
            <person name="Ng W.-L."/>
            <person name="Kazmierczak K.M."/>
            <person name="Andrzejewski T.M."/>
            <person name="Davidsen T.M."/>
            <person name="Wayne K.J."/>
            <person name="Tettelin H."/>
            <person name="Glass J.I."/>
            <person name="Rusch D."/>
            <person name="Podicherti R."/>
            <person name="Tsui H.-C.T."/>
            <person name="Winkler M.E."/>
        </authorList>
    </citation>
    <scope>NUCLEOTIDE SEQUENCE</scope>
</reference>
<dbReference type="PANTHER" id="PTHR46224">
    <property type="entry name" value="ANKYRIN REPEAT FAMILY PROTEIN"/>
    <property type="match status" value="1"/>
</dbReference>
<protein>
    <submittedName>
        <fullName evidence="1">Uncharacterized protein</fullName>
    </submittedName>
</protein>
<dbReference type="AlphaFoldDB" id="A0A382AIL2"/>